<dbReference type="Proteomes" id="UP000652567">
    <property type="component" value="Unassembled WGS sequence"/>
</dbReference>
<dbReference type="EMBL" id="PRDL01000001">
    <property type="protein sequence ID" value="MBE8717606.1"/>
    <property type="molecule type" value="Genomic_DNA"/>
</dbReference>
<dbReference type="GO" id="GO:0003723">
    <property type="term" value="F:RNA binding"/>
    <property type="evidence" value="ECO:0007669"/>
    <property type="project" value="InterPro"/>
</dbReference>
<dbReference type="GO" id="GO:0008173">
    <property type="term" value="F:RNA methyltransferase activity"/>
    <property type="evidence" value="ECO:0007669"/>
    <property type="project" value="InterPro"/>
</dbReference>
<dbReference type="GO" id="GO:0006396">
    <property type="term" value="P:RNA processing"/>
    <property type="evidence" value="ECO:0007669"/>
    <property type="project" value="InterPro"/>
</dbReference>
<protein>
    <submittedName>
        <fullName evidence="4">RNA methyltransferase</fullName>
    </submittedName>
</protein>
<dbReference type="InterPro" id="IPR029026">
    <property type="entry name" value="tRNA_m1G_MTases_N"/>
</dbReference>
<dbReference type="GO" id="GO:0005829">
    <property type="term" value="C:cytosol"/>
    <property type="evidence" value="ECO:0007669"/>
    <property type="project" value="TreeGrafter"/>
</dbReference>
<dbReference type="CDD" id="cd18095">
    <property type="entry name" value="SpoU-like_rRNA-MTase"/>
    <property type="match status" value="1"/>
</dbReference>
<evidence type="ECO:0000256" key="2">
    <source>
        <dbReference type="ARBA" id="ARBA00022679"/>
    </source>
</evidence>
<dbReference type="InterPro" id="IPR004441">
    <property type="entry name" value="rRNA_MeTrfase_TrmH"/>
</dbReference>
<dbReference type="PANTHER" id="PTHR46429:SF1">
    <property type="entry name" value="23S RRNA (GUANOSINE-2'-O-)-METHYLTRANSFERASE RLMB"/>
    <property type="match status" value="1"/>
</dbReference>
<keyword evidence="2" id="KW-0808">Transferase</keyword>
<dbReference type="GO" id="GO:0032259">
    <property type="term" value="P:methylation"/>
    <property type="evidence" value="ECO:0007669"/>
    <property type="project" value="UniProtKB-KW"/>
</dbReference>
<dbReference type="AlphaFoldDB" id="A0A928V662"/>
<gene>
    <name evidence="4" type="ORF">C4F51_10445</name>
</gene>
<dbReference type="InterPro" id="IPR001537">
    <property type="entry name" value="SpoU_MeTrfase"/>
</dbReference>
<dbReference type="Gene3D" id="3.40.1280.10">
    <property type="match status" value="1"/>
</dbReference>
<evidence type="ECO:0000259" key="3">
    <source>
        <dbReference type="SMART" id="SM00967"/>
    </source>
</evidence>
<evidence type="ECO:0000313" key="5">
    <source>
        <dbReference type="Proteomes" id="UP000652567"/>
    </source>
</evidence>
<evidence type="ECO:0000256" key="1">
    <source>
        <dbReference type="ARBA" id="ARBA00022603"/>
    </source>
</evidence>
<dbReference type="RefSeq" id="WP_193909536.1">
    <property type="nucleotide sequence ID" value="NZ_PRDL01000001.1"/>
</dbReference>
<reference evidence="4" key="1">
    <citation type="submission" date="2018-07" db="EMBL/GenBank/DDBJ databases">
        <title>Genome assembly of strain Ka43.</title>
        <authorList>
            <person name="Kukolya J."/>
            <person name="Nagy I."/>
            <person name="Horvath B."/>
            <person name="Toth A."/>
        </authorList>
    </citation>
    <scope>NUCLEOTIDE SEQUENCE</scope>
    <source>
        <strain evidence="4">KB43</strain>
    </source>
</reference>
<dbReference type="InterPro" id="IPR029028">
    <property type="entry name" value="Alpha/beta_knot_MTases"/>
</dbReference>
<dbReference type="SUPFAM" id="SSF55315">
    <property type="entry name" value="L30e-like"/>
    <property type="match status" value="1"/>
</dbReference>
<sequence length="258" mass="27783">MSKSPVTDSAAYLEKKRFFNNILTVYGRKPVLEALEDPSTDIYRLHLASSNRSASIMDDIRKLAEKKGAEILYHDRAALSRISKNAKQDQGVAADLVCKKFQSSDDFLADNLGKKFRLLALDGITNPQNLGMIIRSACAGNIDGILLPQQGNAQIDPLVIKASAGTVFRAPILRCEDLAKTLTRFIDKGTLVCGLSSHAPANLKDFSPDAACIYVLGNETDGVSAKVNALCNTSVKIPMNNGVESLNVAVTAALIAFQ</sequence>
<proteinExistence type="predicted"/>
<comment type="caution">
    <text evidence="4">The sequence shown here is derived from an EMBL/GenBank/DDBJ whole genome shotgun (WGS) entry which is preliminary data.</text>
</comment>
<organism evidence="4 5">
    <name type="scientific">Cellvibrio polysaccharolyticus</name>
    <dbReference type="NCBI Taxonomy" id="2082724"/>
    <lineage>
        <taxon>Bacteria</taxon>
        <taxon>Pseudomonadati</taxon>
        <taxon>Pseudomonadota</taxon>
        <taxon>Gammaproteobacteria</taxon>
        <taxon>Cellvibrionales</taxon>
        <taxon>Cellvibrionaceae</taxon>
        <taxon>Cellvibrio</taxon>
    </lineage>
</organism>
<dbReference type="InterPro" id="IPR013123">
    <property type="entry name" value="SpoU_subst-bd"/>
</dbReference>
<dbReference type="Pfam" id="PF08032">
    <property type="entry name" value="SpoU_sub_bind"/>
    <property type="match status" value="1"/>
</dbReference>
<dbReference type="PANTHER" id="PTHR46429">
    <property type="entry name" value="23S RRNA (GUANOSINE-2'-O-)-METHYLTRANSFERASE RLMB"/>
    <property type="match status" value="1"/>
</dbReference>
<name>A0A928V662_9GAMM</name>
<keyword evidence="5" id="KW-1185">Reference proteome</keyword>
<accession>A0A928V662</accession>
<dbReference type="Gene3D" id="3.30.1330.30">
    <property type="match status" value="1"/>
</dbReference>
<keyword evidence="1 4" id="KW-0489">Methyltransferase</keyword>
<evidence type="ECO:0000313" key="4">
    <source>
        <dbReference type="EMBL" id="MBE8717606.1"/>
    </source>
</evidence>
<dbReference type="Pfam" id="PF00588">
    <property type="entry name" value="SpoU_methylase"/>
    <property type="match status" value="1"/>
</dbReference>
<feature type="domain" description="RNA 2-O ribose methyltransferase substrate binding" evidence="3">
    <location>
        <begin position="24"/>
        <end position="102"/>
    </location>
</feature>
<dbReference type="InterPro" id="IPR029064">
    <property type="entry name" value="Ribosomal_eL30-like_sf"/>
</dbReference>
<dbReference type="SMART" id="SM00967">
    <property type="entry name" value="SpoU_sub_bind"/>
    <property type="match status" value="1"/>
</dbReference>
<dbReference type="SUPFAM" id="SSF75217">
    <property type="entry name" value="alpha/beta knot"/>
    <property type="match status" value="1"/>
</dbReference>